<gene>
    <name evidence="2" type="ORF">KSP40_PGU014524</name>
</gene>
<sequence length="59" mass="6469">MPPNDGKTNGAPTAFAPFAPAARRKSPSNAAFSTPPPLRFQLSISTRREQTPPLYQMKR</sequence>
<evidence type="ECO:0000313" key="2">
    <source>
        <dbReference type="EMBL" id="KAK8969251.1"/>
    </source>
</evidence>
<evidence type="ECO:0000256" key="1">
    <source>
        <dbReference type="SAM" id="MobiDB-lite"/>
    </source>
</evidence>
<dbReference type="Proteomes" id="UP001412067">
    <property type="component" value="Unassembled WGS sequence"/>
</dbReference>
<organism evidence="2 3">
    <name type="scientific">Platanthera guangdongensis</name>
    <dbReference type="NCBI Taxonomy" id="2320717"/>
    <lineage>
        <taxon>Eukaryota</taxon>
        <taxon>Viridiplantae</taxon>
        <taxon>Streptophyta</taxon>
        <taxon>Embryophyta</taxon>
        <taxon>Tracheophyta</taxon>
        <taxon>Spermatophyta</taxon>
        <taxon>Magnoliopsida</taxon>
        <taxon>Liliopsida</taxon>
        <taxon>Asparagales</taxon>
        <taxon>Orchidaceae</taxon>
        <taxon>Orchidoideae</taxon>
        <taxon>Orchideae</taxon>
        <taxon>Orchidinae</taxon>
        <taxon>Platanthera</taxon>
    </lineage>
</organism>
<reference evidence="2 3" key="1">
    <citation type="journal article" date="2022" name="Nat. Plants">
        <title>Genomes of leafy and leafless Platanthera orchids illuminate the evolution of mycoheterotrophy.</title>
        <authorList>
            <person name="Li M.H."/>
            <person name="Liu K.W."/>
            <person name="Li Z."/>
            <person name="Lu H.C."/>
            <person name="Ye Q.L."/>
            <person name="Zhang D."/>
            <person name="Wang J.Y."/>
            <person name="Li Y.F."/>
            <person name="Zhong Z.M."/>
            <person name="Liu X."/>
            <person name="Yu X."/>
            <person name="Liu D.K."/>
            <person name="Tu X.D."/>
            <person name="Liu B."/>
            <person name="Hao Y."/>
            <person name="Liao X.Y."/>
            <person name="Jiang Y.T."/>
            <person name="Sun W.H."/>
            <person name="Chen J."/>
            <person name="Chen Y.Q."/>
            <person name="Ai Y."/>
            <person name="Zhai J.W."/>
            <person name="Wu S.S."/>
            <person name="Zhou Z."/>
            <person name="Hsiao Y.Y."/>
            <person name="Wu W.L."/>
            <person name="Chen Y.Y."/>
            <person name="Lin Y.F."/>
            <person name="Hsu J.L."/>
            <person name="Li C.Y."/>
            <person name="Wang Z.W."/>
            <person name="Zhao X."/>
            <person name="Zhong W.Y."/>
            <person name="Ma X.K."/>
            <person name="Ma L."/>
            <person name="Huang J."/>
            <person name="Chen G.Z."/>
            <person name="Huang M.Z."/>
            <person name="Huang L."/>
            <person name="Peng D.H."/>
            <person name="Luo Y.B."/>
            <person name="Zou S.Q."/>
            <person name="Chen S.P."/>
            <person name="Lan S."/>
            <person name="Tsai W.C."/>
            <person name="Van de Peer Y."/>
            <person name="Liu Z.J."/>
        </authorList>
    </citation>
    <scope>NUCLEOTIDE SEQUENCE [LARGE SCALE GENOMIC DNA]</scope>
    <source>
        <strain evidence="2">Lor288</strain>
    </source>
</reference>
<keyword evidence="3" id="KW-1185">Reference proteome</keyword>
<feature type="region of interest" description="Disordered" evidence="1">
    <location>
        <begin position="1"/>
        <end position="59"/>
    </location>
</feature>
<feature type="compositionally biased region" description="Low complexity" evidence="1">
    <location>
        <begin position="11"/>
        <end position="21"/>
    </location>
</feature>
<name>A0ABR2MZ92_9ASPA</name>
<dbReference type="EMBL" id="JBBWWR010000003">
    <property type="protein sequence ID" value="KAK8969251.1"/>
    <property type="molecule type" value="Genomic_DNA"/>
</dbReference>
<evidence type="ECO:0000313" key="3">
    <source>
        <dbReference type="Proteomes" id="UP001412067"/>
    </source>
</evidence>
<proteinExistence type="predicted"/>
<comment type="caution">
    <text evidence="2">The sequence shown here is derived from an EMBL/GenBank/DDBJ whole genome shotgun (WGS) entry which is preliminary data.</text>
</comment>
<protein>
    <submittedName>
        <fullName evidence="2">Uncharacterized protein</fullName>
    </submittedName>
</protein>
<accession>A0ABR2MZ92</accession>